<dbReference type="Proteomes" id="UP000434409">
    <property type="component" value="Unassembled WGS sequence"/>
</dbReference>
<protein>
    <submittedName>
        <fullName evidence="2">Leucyl aminopeptidase</fullName>
    </submittedName>
</protein>
<evidence type="ECO:0000313" key="2">
    <source>
        <dbReference type="EMBL" id="MSR94319.1"/>
    </source>
</evidence>
<name>A0A6N7V168_9FIRM</name>
<dbReference type="GO" id="GO:0006508">
    <property type="term" value="P:proteolysis"/>
    <property type="evidence" value="ECO:0007669"/>
    <property type="project" value="InterPro"/>
</dbReference>
<dbReference type="EMBL" id="VULY01000018">
    <property type="protein sequence ID" value="MSR94319.1"/>
    <property type="molecule type" value="Genomic_DNA"/>
</dbReference>
<gene>
    <name evidence="2" type="ORF">FYJ34_08625</name>
</gene>
<reference evidence="2 3" key="1">
    <citation type="submission" date="2019-08" db="EMBL/GenBank/DDBJ databases">
        <title>In-depth cultivation of the pig gut microbiome towards novel bacterial diversity and tailored functional studies.</title>
        <authorList>
            <person name="Wylensek D."/>
            <person name="Hitch T.C.A."/>
            <person name="Clavel T."/>
        </authorList>
    </citation>
    <scope>NUCLEOTIDE SEQUENCE [LARGE SCALE GENOMIC DNA]</scope>
    <source>
        <strain evidence="2 3">68-1-5</strain>
    </source>
</reference>
<dbReference type="PANTHER" id="PTHR34448:SF3">
    <property type="entry name" value="AMINOPEPTIDASE AMPS"/>
    <property type="match status" value="1"/>
</dbReference>
<keyword evidence="3" id="KW-1185">Reference proteome</keyword>
<accession>A0A6N7V168</accession>
<dbReference type="RefSeq" id="WP_154477895.1">
    <property type="nucleotide sequence ID" value="NZ_VULY01000018.1"/>
</dbReference>
<keyword evidence="1" id="KW-0479">Metal-binding</keyword>
<keyword evidence="2" id="KW-0378">Hydrolase</keyword>
<dbReference type="Pfam" id="PF02073">
    <property type="entry name" value="Peptidase_M29"/>
    <property type="match status" value="1"/>
</dbReference>
<dbReference type="InterPro" id="IPR052170">
    <property type="entry name" value="M29_Exopeptidase"/>
</dbReference>
<evidence type="ECO:0000313" key="3">
    <source>
        <dbReference type="Proteomes" id="UP000434409"/>
    </source>
</evidence>
<keyword evidence="2" id="KW-0645">Protease</keyword>
<proteinExistence type="predicted"/>
<dbReference type="PANTHER" id="PTHR34448">
    <property type="entry name" value="AMINOPEPTIDASE"/>
    <property type="match status" value="1"/>
</dbReference>
<organism evidence="2 3">
    <name type="scientific">Suipraeoptans intestinalis</name>
    <dbReference type="NCBI Taxonomy" id="2606628"/>
    <lineage>
        <taxon>Bacteria</taxon>
        <taxon>Bacillati</taxon>
        <taxon>Bacillota</taxon>
        <taxon>Clostridia</taxon>
        <taxon>Lachnospirales</taxon>
        <taxon>Lachnospiraceae</taxon>
        <taxon>Suipraeoptans</taxon>
    </lineage>
</organism>
<dbReference type="SUPFAM" id="SSF144052">
    <property type="entry name" value="Thermophilic metalloprotease-like"/>
    <property type="match status" value="1"/>
</dbReference>
<dbReference type="AlphaFoldDB" id="A0A6N7V168"/>
<dbReference type="InterPro" id="IPR000787">
    <property type="entry name" value="Peptidase_M29"/>
</dbReference>
<sequence>MVEERYQLAKERIAQIEKEERVAEPFGSYFRQAADWILQLDEWKRLWESGKQDEISLEDWEEWNQRLYGELLPEQYGSSYANPAFAVSQLGHAYGQPLCFLYSEIRGGISYAVEKKTEYLDILLELFLEIYHLFEGEEPSVTHVKDCIYWYASDYCDVFAADYVKQQVDPAEDFLTKFVQQSDLRDLRYLYQAGEYVGSNERESARYLSGLPEEEIHRIAKAFVEGYVRGFVNTGKDLSKKDAVNIRYTLGFERIIKKAIEEFEKRGLKPVIYRGGVSVLTRPGGRRLGFVGGTPNGQYEYDHKNDQGLFLDGRFLERRLEVIQNAYESVKKQAGNMAGPACMETFGEKPFEPRQKEEAIRLTKKQENLAREMAAKQGEIVNRYIKGEERSYTIVAYPVWEIGTAYEEIFREIVRINTLDAGVYTEVQQKLIDRLDQGTSVRITGRGKNETDLTVRLHELTAPDKETIFENCVADVNIPAGEVFTSPVLEGTSGLLHVTKVYLNGLLYRDLKLWFQDGMVTDYSCGNFETEEENRRYVFENILHRHPSLPMGEFAIGTNTTAYAVSRKYGIEGKLPILIAEKMGPHFAVGDTCYTWSEEIPVFNPDGKEIIARDNAISLKRKEDPAKAYFQCHTDITIPYGELGDIVVTGKEGSVCLIRNGKFVLEGTEFLNEPLKSTYK</sequence>
<dbReference type="GO" id="GO:0004177">
    <property type="term" value="F:aminopeptidase activity"/>
    <property type="evidence" value="ECO:0007669"/>
    <property type="project" value="UniProtKB-KW"/>
</dbReference>
<evidence type="ECO:0000256" key="1">
    <source>
        <dbReference type="ARBA" id="ARBA00022723"/>
    </source>
</evidence>
<keyword evidence="2" id="KW-0031">Aminopeptidase</keyword>
<dbReference type="GO" id="GO:0046872">
    <property type="term" value="F:metal ion binding"/>
    <property type="evidence" value="ECO:0007669"/>
    <property type="project" value="UniProtKB-KW"/>
</dbReference>
<comment type="caution">
    <text evidence="2">The sequence shown here is derived from an EMBL/GenBank/DDBJ whole genome shotgun (WGS) entry which is preliminary data.</text>
</comment>